<gene>
    <name evidence="8" type="ORF">BKA59DRAFT_532667</name>
</gene>
<feature type="transmembrane region" description="Helical" evidence="6">
    <location>
        <begin position="412"/>
        <end position="431"/>
    </location>
</feature>
<dbReference type="GO" id="GO:0022857">
    <property type="term" value="F:transmembrane transporter activity"/>
    <property type="evidence" value="ECO:0007669"/>
    <property type="project" value="InterPro"/>
</dbReference>
<evidence type="ECO:0000313" key="9">
    <source>
        <dbReference type="Proteomes" id="UP000813427"/>
    </source>
</evidence>
<dbReference type="EMBL" id="JAGPXF010000007">
    <property type="protein sequence ID" value="KAH7235376.1"/>
    <property type="molecule type" value="Genomic_DNA"/>
</dbReference>
<dbReference type="InterPro" id="IPR011701">
    <property type="entry name" value="MFS"/>
</dbReference>
<feature type="transmembrane region" description="Helical" evidence="6">
    <location>
        <begin position="505"/>
        <end position="528"/>
    </location>
</feature>
<feature type="transmembrane region" description="Helical" evidence="6">
    <location>
        <begin position="121"/>
        <end position="139"/>
    </location>
</feature>
<feature type="transmembrane region" description="Helical" evidence="6">
    <location>
        <begin position="325"/>
        <end position="349"/>
    </location>
</feature>
<keyword evidence="9" id="KW-1185">Reference proteome</keyword>
<name>A0A8K0W6Z2_9HYPO</name>
<feature type="domain" description="Major facilitator superfamily (MFS) profile" evidence="7">
    <location>
        <begin position="56"/>
        <end position="529"/>
    </location>
</feature>
<reference evidence="8" key="1">
    <citation type="journal article" date="2021" name="Nat. Commun.">
        <title>Genetic determinants of endophytism in the Arabidopsis root mycobiome.</title>
        <authorList>
            <person name="Mesny F."/>
            <person name="Miyauchi S."/>
            <person name="Thiergart T."/>
            <person name="Pickel B."/>
            <person name="Atanasova L."/>
            <person name="Karlsson M."/>
            <person name="Huettel B."/>
            <person name="Barry K.W."/>
            <person name="Haridas S."/>
            <person name="Chen C."/>
            <person name="Bauer D."/>
            <person name="Andreopoulos W."/>
            <person name="Pangilinan J."/>
            <person name="LaButti K."/>
            <person name="Riley R."/>
            <person name="Lipzen A."/>
            <person name="Clum A."/>
            <person name="Drula E."/>
            <person name="Henrissat B."/>
            <person name="Kohler A."/>
            <person name="Grigoriev I.V."/>
            <person name="Martin F.M."/>
            <person name="Hacquard S."/>
        </authorList>
    </citation>
    <scope>NUCLEOTIDE SEQUENCE</scope>
    <source>
        <strain evidence="8">MPI-SDFR-AT-0068</strain>
    </source>
</reference>
<dbReference type="SUPFAM" id="SSF103473">
    <property type="entry name" value="MFS general substrate transporter"/>
    <property type="match status" value="1"/>
</dbReference>
<dbReference type="OrthoDB" id="5215911at2759"/>
<evidence type="ECO:0000256" key="3">
    <source>
        <dbReference type="ARBA" id="ARBA00022989"/>
    </source>
</evidence>
<evidence type="ECO:0000256" key="4">
    <source>
        <dbReference type="ARBA" id="ARBA00023136"/>
    </source>
</evidence>
<keyword evidence="2 6" id="KW-0812">Transmembrane</keyword>
<dbReference type="Pfam" id="PF07690">
    <property type="entry name" value="MFS_1"/>
    <property type="match status" value="1"/>
</dbReference>
<feature type="transmembrane region" description="Helical" evidence="6">
    <location>
        <begin position="57"/>
        <end position="81"/>
    </location>
</feature>
<dbReference type="InterPro" id="IPR020846">
    <property type="entry name" value="MFS_dom"/>
</dbReference>
<comment type="subcellular location">
    <subcellularLocation>
        <location evidence="1">Membrane</location>
        <topology evidence="1">Multi-pass membrane protein</topology>
    </subcellularLocation>
</comment>
<evidence type="ECO:0000256" key="5">
    <source>
        <dbReference type="ARBA" id="ARBA00023180"/>
    </source>
</evidence>
<comment type="caution">
    <text evidence="8">The sequence shown here is derived from an EMBL/GenBank/DDBJ whole genome shotgun (WGS) entry which is preliminary data.</text>
</comment>
<keyword evidence="3 6" id="KW-1133">Transmembrane helix</keyword>
<dbReference type="PROSITE" id="PS00092">
    <property type="entry name" value="N6_MTASE"/>
    <property type="match status" value="1"/>
</dbReference>
<dbReference type="Gene3D" id="1.20.1250.20">
    <property type="entry name" value="MFS general substrate transporter like domains"/>
    <property type="match status" value="1"/>
</dbReference>
<sequence>MPSSHTPVPGTVQLIDTDGTLNLKHGRQAREIVLVPQPTSDPEDPLRWNHTRKLKNAICAMGWCFFVGAIISGLSPAYILIEKDTGVSIADLSTGNGILFLFLGFGTLISQPLALAYGRRIVLITSILITTGLTFWTAFVNSRAEFFINRILLGISASPQETLIEIIIADIFFTHDRGFYMGAYSWTLFSGAFLSPVVTGYVAQELGWRWIQYILTMVSFGVLCVTFFLFEETMFYRDFSDGHHDAAQMAAVTADSVAAGSGDENEKGDISGQAVVSSEQHVEGTMAEDVYTASSKTYKQKLRLWGYHDQRQANPFKVFFLPFKLLFTFPTLFFSGILVGGILAWYNVVGGSLALILGNPPYNFTANKIGLTYLASVAGVTIGSFLSGWMTDLVAVKLARRNGGIMEPEARLWMATVALIVHPAGCLLYGVGASYHIHWIGVVFGLGLISVTLPMGSSLAFTYVLDSYKELSGEAVVSVILVRNSMGFAFGYAVVPMISNLGLRYAFILITALGFLVWSSAILMIYVGKPIRRSTAQKYWNLVEKHDSHVH</sequence>
<evidence type="ECO:0000256" key="1">
    <source>
        <dbReference type="ARBA" id="ARBA00004141"/>
    </source>
</evidence>
<keyword evidence="4 6" id="KW-0472">Membrane</keyword>
<dbReference type="AlphaFoldDB" id="A0A8K0W6Z2"/>
<feature type="transmembrane region" description="Helical" evidence="6">
    <location>
        <begin position="185"/>
        <end position="204"/>
    </location>
</feature>
<feature type="transmembrane region" description="Helical" evidence="6">
    <location>
        <begin position="87"/>
        <end position="109"/>
    </location>
</feature>
<evidence type="ECO:0000256" key="2">
    <source>
        <dbReference type="ARBA" id="ARBA00022692"/>
    </source>
</evidence>
<dbReference type="Proteomes" id="UP000813427">
    <property type="component" value="Unassembled WGS sequence"/>
</dbReference>
<protein>
    <submittedName>
        <fullName evidence="8">Major facilitator superfamily domain-containing protein</fullName>
    </submittedName>
</protein>
<accession>A0A8K0W6Z2</accession>
<feature type="transmembrane region" description="Helical" evidence="6">
    <location>
        <begin position="210"/>
        <end position="230"/>
    </location>
</feature>
<dbReference type="GO" id="GO:0003676">
    <property type="term" value="F:nucleic acid binding"/>
    <property type="evidence" value="ECO:0007669"/>
    <property type="project" value="InterPro"/>
</dbReference>
<feature type="transmembrane region" description="Helical" evidence="6">
    <location>
        <begin position="437"/>
        <end position="464"/>
    </location>
</feature>
<feature type="transmembrane region" description="Helical" evidence="6">
    <location>
        <begin position="476"/>
        <end position="499"/>
    </location>
</feature>
<keyword evidence="5" id="KW-0325">Glycoprotein</keyword>
<evidence type="ECO:0000313" key="8">
    <source>
        <dbReference type="EMBL" id="KAH7235376.1"/>
    </source>
</evidence>
<dbReference type="GO" id="GO:0005886">
    <property type="term" value="C:plasma membrane"/>
    <property type="evidence" value="ECO:0007669"/>
    <property type="project" value="TreeGrafter"/>
</dbReference>
<dbReference type="InterPro" id="IPR002052">
    <property type="entry name" value="DNA_methylase_N6_adenine_CS"/>
</dbReference>
<dbReference type="GO" id="GO:0032259">
    <property type="term" value="P:methylation"/>
    <property type="evidence" value="ECO:0007669"/>
    <property type="project" value="InterPro"/>
</dbReference>
<dbReference type="PROSITE" id="PS50850">
    <property type="entry name" value="MFS"/>
    <property type="match status" value="1"/>
</dbReference>
<evidence type="ECO:0000256" key="6">
    <source>
        <dbReference type="SAM" id="Phobius"/>
    </source>
</evidence>
<feature type="transmembrane region" description="Helical" evidence="6">
    <location>
        <begin position="369"/>
        <end position="391"/>
    </location>
</feature>
<evidence type="ECO:0000259" key="7">
    <source>
        <dbReference type="PROSITE" id="PS50850"/>
    </source>
</evidence>
<dbReference type="PANTHER" id="PTHR23502:SF30">
    <property type="entry name" value="TRANSPORTER, PUTATIVE (AFU_ORTHOLOGUE AFUA_8G04702)-RELATED"/>
    <property type="match status" value="1"/>
</dbReference>
<proteinExistence type="predicted"/>
<dbReference type="InterPro" id="IPR036259">
    <property type="entry name" value="MFS_trans_sf"/>
</dbReference>
<organism evidence="8 9">
    <name type="scientific">Fusarium tricinctum</name>
    <dbReference type="NCBI Taxonomy" id="61284"/>
    <lineage>
        <taxon>Eukaryota</taxon>
        <taxon>Fungi</taxon>
        <taxon>Dikarya</taxon>
        <taxon>Ascomycota</taxon>
        <taxon>Pezizomycotina</taxon>
        <taxon>Sordariomycetes</taxon>
        <taxon>Hypocreomycetidae</taxon>
        <taxon>Hypocreales</taxon>
        <taxon>Nectriaceae</taxon>
        <taxon>Fusarium</taxon>
        <taxon>Fusarium tricinctum species complex</taxon>
    </lineage>
</organism>
<dbReference type="GO" id="GO:0008168">
    <property type="term" value="F:methyltransferase activity"/>
    <property type="evidence" value="ECO:0007669"/>
    <property type="project" value="InterPro"/>
</dbReference>
<dbReference type="PANTHER" id="PTHR23502">
    <property type="entry name" value="MAJOR FACILITATOR SUPERFAMILY"/>
    <property type="match status" value="1"/>
</dbReference>